<dbReference type="PROSITE" id="PS50943">
    <property type="entry name" value="HTH_CROC1"/>
    <property type="match status" value="1"/>
</dbReference>
<evidence type="ECO:0000313" key="3">
    <source>
        <dbReference type="Proteomes" id="UP000752647"/>
    </source>
</evidence>
<protein>
    <submittedName>
        <fullName evidence="2">Helix-turn-helix transcriptional regulator</fullName>
    </submittedName>
</protein>
<evidence type="ECO:0000259" key="1">
    <source>
        <dbReference type="PROSITE" id="PS50943"/>
    </source>
</evidence>
<dbReference type="Gene3D" id="1.25.40.10">
    <property type="entry name" value="Tetratricopeptide repeat domain"/>
    <property type="match status" value="1"/>
</dbReference>
<sequence>MINVEKFIRTRKRLKMSQMSLCINICTQATLSKFEKHRQVPAVDIMILLCERLGLTLNDIFPIHVTLKTTSNEQVLALAKKALFYQNLVKYHQLMTQVDIDNLLDSEQSTYQLLQYFSLVFFQKNDVKATKLLKKIDVSQFSQLQQLLFYAITIHYYYQQGFFNEAEKIFDDVWRHQKNLMVADRSGFQAAIIYLLAQYQMSLKNYKYAMMLATYGINFTNDSDSTYFLENLFWLLIEAGDIWHNQHFIVNEMINNVRMIAKFHKNESMLNKINQRKKDI</sequence>
<accession>A0A9Q3SWV1</accession>
<dbReference type="Proteomes" id="UP000752647">
    <property type="component" value="Unassembled WGS sequence"/>
</dbReference>
<dbReference type="GO" id="GO:0003677">
    <property type="term" value="F:DNA binding"/>
    <property type="evidence" value="ECO:0007669"/>
    <property type="project" value="InterPro"/>
</dbReference>
<proteinExistence type="predicted"/>
<dbReference type="InterPro" id="IPR010982">
    <property type="entry name" value="Lambda_DNA-bd_dom_sf"/>
</dbReference>
<comment type="caution">
    <text evidence="2">The sequence shown here is derived from an EMBL/GenBank/DDBJ whole genome shotgun (WGS) entry which is preliminary data.</text>
</comment>
<feature type="domain" description="HTH cro/C1-type" evidence="1">
    <location>
        <begin position="11"/>
        <end position="60"/>
    </location>
</feature>
<evidence type="ECO:0000313" key="2">
    <source>
        <dbReference type="EMBL" id="MBZ5961569.1"/>
    </source>
</evidence>
<dbReference type="SUPFAM" id="SSF47413">
    <property type="entry name" value="lambda repressor-like DNA-binding domains"/>
    <property type="match status" value="1"/>
</dbReference>
<dbReference type="CDD" id="cd00093">
    <property type="entry name" value="HTH_XRE"/>
    <property type="match status" value="1"/>
</dbReference>
<name>A0A9Q3SWV1_9LACO</name>
<dbReference type="RefSeq" id="WP_224143898.1">
    <property type="nucleotide sequence ID" value="NZ_CBCPIF010000001.1"/>
</dbReference>
<dbReference type="InterPro" id="IPR011990">
    <property type="entry name" value="TPR-like_helical_dom_sf"/>
</dbReference>
<reference evidence="2" key="1">
    <citation type="submission" date="2021-05" db="EMBL/GenBank/DDBJ databases">
        <title>Pangenome of Leuconostoc gelidum warrants species status for Leuconostoc gelidum subsp. gasicomitatum.</title>
        <authorList>
            <person name="Johansson P."/>
            <person name="Sade E."/>
            <person name="Hultman J."/>
            <person name="Auvinen P."/>
            <person name="Bjorkroth J."/>
        </authorList>
    </citation>
    <scope>NUCLEOTIDE SEQUENCE</scope>
    <source>
        <strain evidence="2">A.21.4</strain>
    </source>
</reference>
<gene>
    <name evidence="2" type="ORF">KIJ12_00035</name>
</gene>
<dbReference type="EMBL" id="JAHBFI010000001">
    <property type="protein sequence ID" value="MBZ5961569.1"/>
    <property type="molecule type" value="Genomic_DNA"/>
</dbReference>
<dbReference type="AlphaFoldDB" id="A0A9Q3SWV1"/>
<organism evidence="2 3">
    <name type="scientific">Leuconostoc gasicomitatum</name>
    <dbReference type="NCBI Taxonomy" id="115778"/>
    <lineage>
        <taxon>Bacteria</taxon>
        <taxon>Bacillati</taxon>
        <taxon>Bacillota</taxon>
        <taxon>Bacilli</taxon>
        <taxon>Lactobacillales</taxon>
        <taxon>Lactobacillaceae</taxon>
        <taxon>Leuconostoc</taxon>
        <taxon>Leuconostoc gelidum group</taxon>
    </lineage>
</organism>
<dbReference type="InterPro" id="IPR001387">
    <property type="entry name" value="Cro/C1-type_HTH"/>
</dbReference>